<organism evidence="2 3">
    <name type="scientific">Pyronema omphalodes (strain CBS 100304)</name>
    <name type="common">Pyronema confluens</name>
    <dbReference type="NCBI Taxonomy" id="1076935"/>
    <lineage>
        <taxon>Eukaryota</taxon>
        <taxon>Fungi</taxon>
        <taxon>Dikarya</taxon>
        <taxon>Ascomycota</taxon>
        <taxon>Pezizomycotina</taxon>
        <taxon>Pezizomycetes</taxon>
        <taxon>Pezizales</taxon>
        <taxon>Pyronemataceae</taxon>
        <taxon>Pyronema</taxon>
    </lineage>
</organism>
<dbReference type="Pfam" id="PF14479">
    <property type="entry name" value="HeLo"/>
    <property type="match status" value="1"/>
</dbReference>
<gene>
    <name evidence="2" type="ORF">PCON_10876</name>
</gene>
<dbReference type="InterPro" id="IPR029498">
    <property type="entry name" value="HeLo_dom"/>
</dbReference>
<evidence type="ECO:0000313" key="2">
    <source>
        <dbReference type="EMBL" id="CCX31527.1"/>
    </source>
</evidence>
<keyword evidence="3" id="KW-1185">Reference proteome</keyword>
<proteinExistence type="predicted"/>
<evidence type="ECO:0000313" key="3">
    <source>
        <dbReference type="Proteomes" id="UP000018144"/>
    </source>
</evidence>
<dbReference type="Gene3D" id="1.20.120.1020">
    <property type="entry name" value="Prion-inhibition and propagation, HeLo domain"/>
    <property type="match status" value="1"/>
</dbReference>
<reference evidence="2 3" key="1">
    <citation type="journal article" date="2013" name="PLoS Genet.">
        <title>The genome and development-dependent transcriptomes of Pyronema confluens: a window into fungal evolution.</title>
        <authorList>
            <person name="Traeger S."/>
            <person name="Altegoer F."/>
            <person name="Freitag M."/>
            <person name="Gabaldon T."/>
            <person name="Kempken F."/>
            <person name="Kumar A."/>
            <person name="Marcet-Houben M."/>
            <person name="Poggeler S."/>
            <person name="Stajich J.E."/>
            <person name="Nowrousian M."/>
        </authorList>
    </citation>
    <scope>NUCLEOTIDE SEQUENCE [LARGE SCALE GENOMIC DNA]</scope>
    <source>
        <strain evidence="3">CBS 100304</strain>
        <tissue evidence="2">Vegetative mycelium</tissue>
    </source>
</reference>
<accession>U4LIY0</accession>
<dbReference type="InterPro" id="IPR038305">
    <property type="entry name" value="HeLo_sf"/>
</dbReference>
<sequence length="486" mass="54299">MTDPVGVALGVPGLIGLFYSTALEGYQIIASAQALDNYFKEYKHQFRIQNERLKDWAASLNGSTNDGLQSQSARATEFFEEHPDKKELTIKTLHEIAELFTNVKILHDLYGITAAQSTNPFLDSIPPVSATIEDLNLPPSLLSNTKSPKELKSIVSSYARLKWAFSDKEKLQSLIDKLKQYNEELESLTAKCPPLALERFTPTPSDKVSSKIHFMVPFSKNADYIRQSQIRSFMESKLRDQGSTGVTQITVALCGLGGAGLAKQVEIPGFEENDSTQDVKQLVKLWLEGDRSSNWVLVLDNADNRSDFFPSAERSDVSSSDPSANLARYVPRASKGTVIITTRDFSVARQLAGPKGVLRKVEMDPNESEELFKQHYPSGSPYNGSDCAQLLQELQYLPLAVTQVAAYFEMLHPMLTPSQYLQKFKSTKEDQQRLLSKLFHNPWRPGISGSPNAEIVLTAFTITFSQIQHQSPLANSILRLKDREYP</sequence>
<dbReference type="eggNOG" id="KOG1840">
    <property type="taxonomic scope" value="Eukaryota"/>
</dbReference>
<name>U4LIY0_PYROM</name>
<feature type="domain" description="Prion-inhibition and propagation HeLo" evidence="1">
    <location>
        <begin position="6"/>
        <end position="191"/>
    </location>
</feature>
<dbReference type="InterPro" id="IPR027417">
    <property type="entry name" value="P-loop_NTPase"/>
</dbReference>
<dbReference type="PANTHER" id="PTHR35205">
    <property type="entry name" value="NB-ARC AND TPR DOMAIN PROTEIN"/>
    <property type="match status" value="1"/>
</dbReference>
<evidence type="ECO:0000259" key="1">
    <source>
        <dbReference type="Pfam" id="PF14479"/>
    </source>
</evidence>
<dbReference type="EMBL" id="HF935604">
    <property type="protein sequence ID" value="CCX31527.1"/>
    <property type="molecule type" value="Genomic_DNA"/>
</dbReference>
<dbReference type="OrthoDB" id="20872at2759"/>
<dbReference type="Gene3D" id="3.40.50.300">
    <property type="entry name" value="P-loop containing nucleotide triphosphate hydrolases"/>
    <property type="match status" value="1"/>
</dbReference>
<dbReference type="PANTHER" id="PTHR35205:SF1">
    <property type="entry name" value="ZU5 DOMAIN-CONTAINING PROTEIN"/>
    <property type="match status" value="1"/>
</dbReference>
<dbReference type="SUPFAM" id="SSF52540">
    <property type="entry name" value="P-loop containing nucleoside triphosphate hydrolases"/>
    <property type="match status" value="1"/>
</dbReference>
<dbReference type="Proteomes" id="UP000018144">
    <property type="component" value="Unassembled WGS sequence"/>
</dbReference>
<protein>
    <submittedName>
        <fullName evidence="2">Similar to kinesin light chain [Grosmannia clavigera kw1407] acc. no. EFW99948</fullName>
    </submittedName>
</protein>
<dbReference type="STRING" id="1076935.U4LIY0"/>
<dbReference type="AlphaFoldDB" id="U4LIY0"/>